<evidence type="ECO:0000313" key="3">
    <source>
        <dbReference type="Proteomes" id="UP000439903"/>
    </source>
</evidence>
<evidence type="ECO:0000313" key="2">
    <source>
        <dbReference type="EMBL" id="KAF0484279.1"/>
    </source>
</evidence>
<name>A0A8H4EHG0_GIGMA</name>
<dbReference type="AlphaFoldDB" id="A0A8H4EHG0"/>
<accession>A0A8H4EHG0</accession>
<dbReference type="EMBL" id="WTPW01000734">
    <property type="protein sequence ID" value="KAF0484279.1"/>
    <property type="molecule type" value="Genomic_DNA"/>
</dbReference>
<evidence type="ECO:0000256" key="1">
    <source>
        <dbReference type="SAM" id="MobiDB-lite"/>
    </source>
</evidence>
<protein>
    <submittedName>
        <fullName evidence="2">Uncharacterized protein</fullName>
    </submittedName>
</protein>
<keyword evidence="3" id="KW-1185">Reference proteome</keyword>
<feature type="region of interest" description="Disordered" evidence="1">
    <location>
        <begin position="1"/>
        <end position="67"/>
    </location>
</feature>
<dbReference type="OrthoDB" id="2475645at2759"/>
<feature type="compositionally biased region" description="Basic and acidic residues" evidence="1">
    <location>
        <begin position="24"/>
        <end position="35"/>
    </location>
</feature>
<gene>
    <name evidence="2" type="ORF">F8M41_023032</name>
</gene>
<organism evidence="2 3">
    <name type="scientific">Gigaspora margarita</name>
    <dbReference type="NCBI Taxonomy" id="4874"/>
    <lineage>
        <taxon>Eukaryota</taxon>
        <taxon>Fungi</taxon>
        <taxon>Fungi incertae sedis</taxon>
        <taxon>Mucoromycota</taxon>
        <taxon>Glomeromycotina</taxon>
        <taxon>Glomeromycetes</taxon>
        <taxon>Diversisporales</taxon>
        <taxon>Gigasporaceae</taxon>
        <taxon>Gigaspora</taxon>
    </lineage>
</organism>
<proteinExistence type="predicted"/>
<reference evidence="2 3" key="1">
    <citation type="journal article" date="2019" name="Environ. Microbiol.">
        <title>At the nexus of three kingdoms: the genome of the mycorrhizal fungus Gigaspora margarita provides insights into plant, endobacterial and fungal interactions.</title>
        <authorList>
            <person name="Venice F."/>
            <person name="Ghignone S."/>
            <person name="Salvioli di Fossalunga A."/>
            <person name="Amselem J."/>
            <person name="Novero M."/>
            <person name="Xianan X."/>
            <person name="Sedzielewska Toro K."/>
            <person name="Morin E."/>
            <person name="Lipzen A."/>
            <person name="Grigoriev I.V."/>
            <person name="Henrissat B."/>
            <person name="Martin F.M."/>
            <person name="Bonfante P."/>
        </authorList>
    </citation>
    <scope>NUCLEOTIDE SEQUENCE [LARGE SCALE GENOMIC DNA]</scope>
    <source>
        <strain evidence="2 3">BEG34</strain>
    </source>
</reference>
<feature type="compositionally biased region" description="Acidic residues" evidence="1">
    <location>
        <begin position="36"/>
        <end position="51"/>
    </location>
</feature>
<sequence length="67" mass="7585">MHNRERKLIQAGTANLEDSSDEENALKDNSDKENVLEEVSDNENILEDESDKENIRDAPVRSGPSWS</sequence>
<dbReference type="Proteomes" id="UP000439903">
    <property type="component" value="Unassembled WGS sequence"/>
</dbReference>
<comment type="caution">
    <text evidence="2">The sequence shown here is derived from an EMBL/GenBank/DDBJ whole genome shotgun (WGS) entry which is preliminary data.</text>
</comment>